<dbReference type="STRING" id="34002.SAMN04489859_1003162"/>
<proteinExistence type="inferred from homology"/>
<dbReference type="OrthoDB" id="1522717at2"/>
<dbReference type="SUPFAM" id="SSF46785">
    <property type="entry name" value="Winged helix' DNA-binding domain"/>
    <property type="match status" value="1"/>
</dbReference>
<dbReference type="AlphaFoldDB" id="A0A1H8F751"/>
<dbReference type="GO" id="GO:0003887">
    <property type="term" value="F:DNA-directed DNA polymerase activity"/>
    <property type="evidence" value="ECO:0007669"/>
    <property type="project" value="InterPro"/>
</dbReference>
<protein>
    <submittedName>
        <fullName evidence="3">Initiator Replication protein</fullName>
    </submittedName>
</protein>
<sequence>MDEIPRDQLTGALRRGAVKKHVAAIHVSGKLTLLQRKLSNVLLLNAYDTLISRTRHQIDARTLCLMIGYNSNDIETLKQSLKGLAETVAEWDMLDERGQQEWGVSSLLSYAKLKGGVCEYAYSPALAEKLHDPKVFALINLNIQRRFTSGHALALYENCYRFVRTGSTGWWPLDLFRRLMGVDGSAYYETFKHLNAKIIKPAVAEVNKTSNIILTPETKKTGRAVTDIRFRIRENPQLAILDIDDGEGVRHGPVYARLRALGVSDRLARQWLSAHGEKQVLAKLDYVESRPNVKSMVGYLTAALEGDFQTVADGGGAGEGPAPNGRAEVLRRILEAVKARTPTQRDADRRLFLSQISDRRMREDFEKHGWMSPLNATRITIFWEEMSPGLMEGLQAAE</sequence>
<organism evidence="3 4">
    <name type="scientific">Paracoccus alcaliphilus</name>
    <dbReference type="NCBI Taxonomy" id="34002"/>
    <lineage>
        <taxon>Bacteria</taxon>
        <taxon>Pseudomonadati</taxon>
        <taxon>Pseudomonadota</taxon>
        <taxon>Alphaproteobacteria</taxon>
        <taxon>Rhodobacterales</taxon>
        <taxon>Paracoccaceae</taxon>
        <taxon>Paracoccus</taxon>
    </lineage>
</organism>
<dbReference type="InterPro" id="IPR036388">
    <property type="entry name" value="WH-like_DNA-bd_sf"/>
</dbReference>
<dbReference type="RefSeq" id="WP_090610553.1">
    <property type="nucleotide sequence ID" value="NZ_CP067125.1"/>
</dbReference>
<gene>
    <name evidence="3" type="ORF">SAMN04489859_1003162</name>
</gene>
<reference evidence="3 4" key="1">
    <citation type="submission" date="2016-10" db="EMBL/GenBank/DDBJ databases">
        <authorList>
            <person name="de Groot N.N."/>
        </authorList>
    </citation>
    <scope>NUCLEOTIDE SEQUENCE [LARGE SCALE GENOMIC DNA]</scope>
    <source>
        <strain evidence="3 4">DSM 8512</strain>
    </source>
</reference>
<evidence type="ECO:0000313" key="3">
    <source>
        <dbReference type="EMBL" id="SEN26858.1"/>
    </source>
</evidence>
<dbReference type="GO" id="GO:0006270">
    <property type="term" value="P:DNA replication initiation"/>
    <property type="evidence" value="ECO:0007669"/>
    <property type="project" value="InterPro"/>
</dbReference>
<comment type="similarity">
    <text evidence="1">Belongs to the initiator RepB protein family.</text>
</comment>
<dbReference type="Gene3D" id="1.10.10.10">
    <property type="entry name" value="Winged helix-like DNA-binding domain superfamily/Winged helix DNA-binding domain"/>
    <property type="match status" value="1"/>
</dbReference>
<name>A0A1H8F751_9RHOB</name>
<accession>A0A1H8F751</accession>
<dbReference type="EMBL" id="FODE01000003">
    <property type="protein sequence ID" value="SEN26858.1"/>
    <property type="molecule type" value="Genomic_DNA"/>
</dbReference>
<feature type="domain" description="Initiator Rep protein WH1" evidence="2">
    <location>
        <begin position="18"/>
        <end position="159"/>
    </location>
</feature>
<dbReference type="InterPro" id="IPR036390">
    <property type="entry name" value="WH_DNA-bd_sf"/>
</dbReference>
<evidence type="ECO:0000259" key="2">
    <source>
        <dbReference type="Pfam" id="PF01051"/>
    </source>
</evidence>
<keyword evidence="4" id="KW-1185">Reference proteome</keyword>
<dbReference type="InterPro" id="IPR000525">
    <property type="entry name" value="Initiator_Rep_WH1"/>
</dbReference>
<dbReference type="Pfam" id="PF01051">
    <property type="entry name" value="Rep3_N"/>
    <property type="match status" value="1"/>
</dbReference>
<dbReference type="Pfam" id="PF21205">
    <property type="entry name" value="Rep3_C"/>
    <property type="match status" value="1"/>
</dbReference>
<dbReference type="Proteomes" id="UP000199054">
    <property type="component" value="Unassembled WGS sequence"/>
</dbReference>
<evidence type="ECO:0000313" key="4">
    <source>
        <dbReference type="Proteomes" id="UP000199054"/>
    </source>
</evidence>
<evidence type="ECO:0000256" key="1">
    <source>
        <dbReference type="ARBA" id="ARBA00038283"/>
    </source>
</evidence>